<dbReference type="Gene3D" id="3.90.79.10">
    <property type="entry name" value="Nucleoside Triphosphate Pyrophosphohydrolase"/>
    <property type="match status" value="1"/>
</dbReference>
<keyword evidence="4" id="KW-0378">Hydrolase</keyword>
<evidence type="ECO:0000256" key="2">
    <source>
        <dbReference type="ARBA" id="ARBA00001946"/>
    </source>
</evidence>
<protein>
    <submittedName>
        <fullName evidence="8">CoA pyrophosphatase</fullName>
    </submittedName>
</protein>
<keyword evidence="3" id="KW-0479">Metal-binding</keyword>
<dbReference type="EMBL" id="CP109965">
    <property type="protein sequence ID" value="WAJ69072.1"/>
    <property type="molecule type" value="Genomic_DNA"/>
</dbReference>
<comment type="cofactor">
    <cofactor evidence="1">
        <name>Mn(2+)</name>
        <dbReference type="ChEBI" id="CHEBI:29035"/>
    </cofactor>
</comment>
<reference evidence="8" key="1">
    <citation type="submission" date="2022-10" db="EMBL/GenBank/DDBJ databases">
        <title>Catenovulum adriacola sp. nov. isolated in the Harbour of Susak.</title>
        <authorList>
            <person name="Schoch T."/>
            <person name="Reich S.J."/>
            <person name="Stoeferle S."/>
            <person name="Flaiz M."/>
            <person name="Kazda M."/>
            <person name="Riedel C.U."/>
            <person name="Duerre P."/>
        </authorList>
    </citation>
    <scope>NUCLEOTIDE SEQUENCE</scope>
    <source>
        <strain evidence="8">TS8</strain>
    </source>
</reference>
<name>A0ABY7AK00_9ALTE</name>
<organism evidence="8 9">
    <name type="scientific">Catenovulum adriaticum</name>
    <dbReference type="NCBI Taxonomy" id="2984846"/>
    <lineage>
        <taxon>Bacteria</taxon>
        <taxon>Pseudomonadati</taxon>
        <taxon>Pseudomonadota</taxon>
        <taxon>Gammaproteobacteria</taxon>
        <taxon>Alteromonadales</taxon>
        <taxon>Alteromonadaceae</taxon>
        <taxon>Catenovulum</taxon>
    </lineage>
</organism>
<dbReference type="SUPFAM" id="SSF55811">
    <property type="entry name" value="Nudix"/>
    <property type="match status" value="1"/>
</dbReference>
<evidence type="ECO:0000259" key="7">
    <source>
        <dbReference type="PROSITE" id="PS51462"/>
    </source>
</evidence>
<evidence type="ECO:0000256" key="3">
    <source>
        <dbReference type="ARBA" id="ARBA00022723"/>
    </source>
</evidence>
<gene>
    <name evidence="8" type="ORF">OLW01_07655</name>
</gene>
<evidence type="ECO:0000256" key="5">
    <source>
        <dbReference type="ARBA" id="ARBA00022842"/>
    </source>
</evidence>
<dbReference type="InterPro" id="IPR015797">
    <property type="entry name" value="NUDIX_hydrolase-like_dom_sf"/>
</dbReference>
<keyword evidence="9" id="KW-1185">Reference proteome</keyword>
<dbReference type="PANTHER" id="PTHR12992">
    <property type="entry name" value="NUDIX HYDROLASE"/>
    <property type="match status" value="1"/>
</dbReference>
<evidence type="ECO:0000256" key="1">
    <source>
        <dbReference type="ARBA" id="ARBA00001936"/>
    </source>
</evidence>
<dbReference type="Pfam" id="PF00293">
    <property type="entry name" value="NUDIX"/>
    <property type="match status" value="1"/>
</dbReference>
<dbReference type="CDD" id="cd03426">
    <property type="entry name" value="NUDIX_CoAse_Nudt7"/>
    <property type="match status" value="1"/>
</dbReference>
<dbReference type="InterPro" id="IPR045121">
    <property type="entry name" value="CoAse"/>
</dbReference>
<comment type="cofactor">
    <cofactor evidence="2">
        <name>Mg(2+)</name>
        <dbReference type="ChEBI" id="CHEBI:18420"/>
    </cofactor>
</comment>
<dbReference type="PROSITE" id="PS51462">
    <property type="entry name" value="NUDIX"/>
    <property type="match status" value="1"/>
</dbReference>
<evidence type="ECO:0000256" key="4">
    <source>
        <dbReference type="ARBA" id="ARBA00022801"/>
    </source>
</evidence>
<accession>A0ABY7AK00</accession>
<keyword evidence="5" id="KW-0460">Magnesium</keyword>
<evidence type="ECO:0000313" key="8">
    <source>
        <dbReference type="EMBL" id="WAJ69072.1"/>
    </source>
</evidence>
<proteinExistence type="predicted"/>
<dbReference type="PANTHER" id="PTHR12992:SF11">
    <property type="entry name" value="MITOCHONDRIAL COENZYME A DIPHOSPHATASE NUDT8"/>
    <property type="match status" value="1"/>
</dbReference>
<dbReference type="RefSeq" id="WP_268073229.1">
    <property type="nucleotide sequence ID" value="NZ_CP109965.1"/>
</dbReference>
<keyword evidence="6" id="KW-0464">Manganese</keyword>
<sequence>MQLSHLISRLKLQATGLNTPNHDPNLKPAAVLVPIVENQQNILEVWLTQRPDTLRLHPSQISFPGGKLEVADNSLYACATRETYEEIGIKSQVWQAVSQLSKHQTLSGYEITPYVSYARYTADNKNMQLTLNPIEVTEVIKLPLNFLLTQAKLTAQQYQINQQPRLIWHFYYKDKLIWGATAAILAELKQRLI</sequence>
<dbReference type="InterPro" id="IPR000086">
    <property type="entry name" value="NUDIX_hydrolase_dom"/>
</dbReference>
<feature type="domain" description="Nudix hydrolase" evidence="7">
    <location>
        <begin position="26"/>
        <end position="164"/>
    </location>
</feature>
<evidence type="ECO:0000256" key="6">
    <source>
        <dbReference type="ARBA" id="ARBA00023211"/>
    </source>
</evidence>
<dbReference type="Proteomes" id="UP001163726">
    <property type="component" value="Chromosome"/>
</dbReference>
<evidence type="ECO:0000313" key="9">
    <source>
        <dbReference type="Proteomes" id="UP001163726"/>
    </source>
</evidence>